<protein>
    <recommendedName>
        <fullName evidence="6">THAP-type domain-containing protein</fullName>
    </recommendedName>
</protein>
<reference evidence="7 8" key="1">
    <citation type="submission" date="2024-06" db="EMBL/GenBank/DDBJ databases">
        <title>A chromosome-level genome assembly of beet webworm, Loxostege sticticalis.</title>
        <authorList>
            <person name="Zhang Y."/>
        </authorList>
    </citation>
    <scope>NUCLEOTIDE SEQUENCE [LARGE SCALE GENOMIC DNA]</scope>
    <source>
        <strain evidence="7">AQ026</strain>
        <tissue evidence="7">Whole body</tissue>
    </source>
</reference>
<evidence type="ECO:0000256" key="1">
    <source>
        <dbReference type="ARBA" id="ARBA00022723"/>
    </source>
</evidence>
<keyword evidence="4 5" id="KW-0238">DNA-binding</keyword>
<dbReference type="SUPFAM" id="SSF57716">
    <property type="entry name" value="Glucocorticoid receptor-like (DNA-binding domain)"/>
    <property type="match status" value="1"/>
</dbReference>
<evidence type="ECO:0000256" key="3">
    <source>
        <dbReference type="ARBA" id="ARBA00022833"/>
    </source>
</evidence>
<organism evidence="7 8">
    <name type="scientific">Loxostege sticticalis</name>
    <name type="common">Beet webworm moth</name>
    <dbReference type="NCBI Taxonomy" id="481309"/>
    <lineage>
        <taxon>Eukaryota</taxon>
        <taxon>Metazoa</taxon>
        <taxon>Ecdysozoa</taxon>
        <taxon>Arthropoda</taxon>
        <taxon>Hexapoda</taxon>
        <taxon>Insecta</taxon>
        <taxon>Pterygota</taxon>
        <taxon>Neoptera</taxon>
        <taxon>Endopterygota</taxon>
        <taxon>Lepidoptera</taxon>
        <taxon>Glossata</taxon>
        <taxon>Ditrysia</taxon>
        <taxon>Pyraloidea</taxon>
        <taxon>Crambidae</taxon>
        <taxon>Pyraustinae</taxon>
        <taxon>Loxostege</taxon>
    </lineage>
</organism>
<evidence type="ECO:0000256" key="4">
    <source>
        <dbReference type="ARBA" id="ARBA00023125"/>
    </source>
</evidence>
<name>A0ABR3HEK6_LOXSC</name>
<dbReference type="InterPro" id="IPR006612">
    <property type="entry name" value="THAP_Znf"/>
</dbReference>
<evidence type="ECO:0000313" key="7">
    <source>
        <dbReference type="EMBL" id="KAL0868855.1"/>
    </source>
</evidence>
<dbReference type="PANTHER" id="PTHR46600:SF11">
    <property type="entry name" value="THAP DOMAIN-CONTAINING PROTEIN 10"/>
    <property type="match status" value="1"/>
</dbReference>
<evidence type="ECO:0000259" key="6">
    <source>
        <dbReference type="PROSITE" id="PS50950"/>
    </source>
</evidence>
<proteinExistence type="predicted"/>
<dbReference type="PROSITE" id="PS50950">
    <property type="entry name" value="ZF_THAP"/>
    <property type="match status" value="1"/>
</dbReference>
<keyword evidence="8" id="KW-1185">Reference proteome</keyword>
<dbReference type="PANTHER" id="PTHR46600">
    <property type="entry name" value="THAP DOMAIN-CONTAINING"/>
    <property type="match status" value="1"/>
</dbReference>
<sequence>MLKCVIKRCQNNTLTAQKKDGVIYHRFPIDEIIRENWRVLVARERFEEFYKPNKSSVICSNHFLESDIYYTTKGLRRIVTKANEPVLNIKQRHLLQKTVPATYNAIYN</sequence>
<dbReference type="InterPro" id="IPR038441">
    <property type="entry name" value="THAP_Znf_sf"/>
</dbReference>
<keyword evidence="3" id="KW-0862">Zinc</keyword>
<dbReference type="Proteomes" id="UP001549920">
    <property type="component" value="Unassembled WGS sequence"/>
</dbReference>
<evidence type="ECO:0000313" key="8">
    <source>
        <dbReference type="Proteomes" id="UP001549920"/>
    </source>
</evidence>
<feature type="domain" description="THAP-type" evidence="6">
    <location>
        <begin position="1"/>
        <end position="103"/>
    </location>
</feature>
<gene>
    <name evidence="7" type="ORF">ABMA27_007204</name>
</gene>
<evidence type="ECO:0000256" key="2">
    <source>
        <dbReference type="ARBA" id="ARBA00022771"/>
    </source>
</evidence>
<dbReference type="Pfam" id="PF05485">
    <property type="entry name" value="THAP"/>
    <property type="match status" value="1"/>
</dbReference>
<dbReference type="InterPro" id="IPR026516">
    <property type="entry name" value="THAP1/10"/>
</dbReference>
<dbReference type="EMBL" id="JBEUOH010000020">
    <property type="protein sequence ID" value="KAL0868855.1"/>
    <property type="molecule type" value="Genomic_DNA"/>
</dbReference>
<dbReference type="Gene3D" id="6.20.210.20">
    <property type="entry name" value="THAP domain"/>
    <property type="match status" value="1"/>
</dbReference>
<dbReference type="SMART" id="SM00980">
    <property type="entry name" value="THAP"/>
    <property type="match status" value="1"/>
</dbReference>
<evidence type="ECO:0000256" key="5">
    <source>
        <dbReference type="PROSITE-ProRule" id="PRU00309"/>
    </source>
</evidence>
<keyword evidence="1" id="KW-0479">Metal-binding</keyword>
<comment type="caution">
    <text evidence="7">The sequence shown here is derived from an EMBL/GenBank/DDBJ whole genome shotgun (WGS) entry which is preliminary data.</text>
</comment>
<keyword evidence="2 5" id="KW-0863">Zinc-finger</keyword>
<accession>A0ABR3HEK6</accession>